<dbReference type="GO" id="GO:0032259">
    <property type="term" value="P:methylation"/>
    <property type="evidence" value="ECO:0007669"/>
    <property type="project" value="UniProtKB-KW"/>
</dbReference>
<proteinExistence type="predicted"/>
<dbReference type="EMBL" id="CAEZVD010000077">
    <property type="protein sequence ID" value="CAB4623701.1"/>
    <property type="molecule type" value="Genomic_DNA"/>
</dbReference>
<evidence type="ECO:0000256" key="2">
    <source>
        <dbReference type="ARBA" id="ARBA00022679"/>
    </source>
</evidence>
<dbReference type="CDD" id="cd18103">
    <property type="entry name" value="SpoU-like_RlmB"/>
    <property type="match status" value="1"/>
</dbReference>
<reference evidence="5" key="1">
    <citation type="submission" date="2020-05" db="EMBL/GenBank/DDBJ databases">
        <authorList>
            <person name="Chiriac C."/>
            <person name="Salcher M."/>
            <person name="Ghai R."/>
            <person name="Kavagutti S V."/>
        </authorList>
    </citation>
    <scope>NUCLEOTIDE SEQUENCE</scope>
</reference>
<dbReference type="SMART" id="SM00967">
    <property type="entry name" value="SpoU_sub_bind"/>
    <property type="match status" value="1"/>
</dbReference>
<dbReference type="SUPFAM" id="SSF55315">
    <property type="entry name" value="L30e-like"/>
    <property type="match status" value="1"/>
</dbReference>
<feature type="compositionally biased region" description="Basic and acidic residues" evidence="3">
    <location>
        <begin position="27"/>
        <end position="42"/>
    </location>
</feature>
<dbReference type="InterPro" id="IPR004441">
    <property type="entry name" value="rRNA_MeTrfase_TrmH"/>
</dbReference>
<dbReference type="GO" id="GO:0008173">
    <property type="term" value="F:RNA methyltransferase activity"/>
    <property type="evidence" value="ECO:0007669"/>
    <property type="project" value="InterPro"/>
</dbReference>
<organism evidence="5">
    <name type="scientific">freshwater metagenome</name>
    <dbReference type="NCBI Taxonomy" id="449393"/>
    <lineage>
        <taxon>unclassified sequences</taxon>
        <taxon>metagenomes</taxon>
        <taxon>ecological metagenomes</taxon>
    </lineage>
</organism>
<dbReference type="GO" id="GO:0006396">
    <property type="term" value="P:RNA processing"/>
    <property type="evidence" value="ECO:0007669"/>
    <property type="project" value="InterPro"/>
</dbReference>
<dbReference type="Pfam" id="PF00588">
    <property type="entry name" value="SpoU_methylase"/>
    <property type="match status" value="1"/>
</dbReference>
<dbReference type="SUPFAM" id="SSF75217">
    <property type="entry name" value="alpha/beta knot"/>
    <property type="match status" value="1"/>
</dbReference>
<feature type="compositionally biased region" description="Low complexity" evidence="3">
    <location>
        <begin position="109"/>
        <end position="118"/>
    </location>
</feature>
<dbReference type="InterPro" id="IPR029028">
    <property type="entry name" value="Alpha/beta_knot_MTases"/>
</dbReference>
<feature type="region of interest" description="Disordered" evidence="3">
    <location>
        <begin position="1"/>
        <end position="152"/>
    </location>
</feature>
<dbReference type="Gene3D" id="3.40.1280.10">
    <property type="match status" value="1"/>
</dbReference>
<dbReference type="InterPro" id="IPR029026">
    <property type="entry name" value="tRNA_m1G_MTases_N"/>
</dbReference>
<feature type="compositionally biased region" description="Low complexity" evidence="3">
    <location>
        <begin position="131"/>
        <end position="150"/>
    </location>
</feature>
<dbReference type="Pfam" id="PF08032">
    <property type="entry name" value="SpoU_sub_bind"/>
    <property type="match status" value="1"/>
</dbReference>
<dbReference type="PANTHER" id="PTHR46429:SF1">
    <property type="entry name" value="23S RRNA (GUANOSINE-2'-O-)-METHYLTRANSFERASE RLMB"/>
    <property type="match status" value="1"/>
</dbReference>
<feature type="compositionally biased region" description="Low complexity" evidence="3">
    <location>
        <begin position="1"/>
        <end position="11"/>
    </location>
</feature>
<dbReference type="AlphaFoldDB" id="A0A6J6IGU0"/>
<dbReference type="GO" id="GO:0003723">
    <property type="term" value="F:RNA binding"/>
    <property type="evidence" value="ECO:0007669"/>
    <property type="project" value="InterPro"/>
</dbReference>
<accession>A0A6J6IGU0</accession>
<dbReference type="GO" id="GO:0005829">
    <property type="term" value="C:cytosol"/>
    <property type="evidence" value="ECO:0007669"/>
    <property type="project" value="TreeGrafter"/>
</dbReference>
<evidence type="ECO:0000313" key="5">
    <source>
        <dbReference type="EMBL" id="CAB4623701.1"/>
    </source>
</evidence>
<evidence type="ECO:0000259" key="4">
    <source>
        <dbReference type="SMART" id="SM00967"/>
    </source>
</evidence>
<dbReference type="InterPro" id="IPR029064">
    <property type="entry name" value="Ribosomal_eL30-like_sf"/>
</dbReference>
<protein>
    <submittedName>
        <fullName evidence="5">Unannotated protein</fullName>
    </submittedName>
</protein>
<name>A0A6J6IGU0_9ZZZZ</name>
<evidence type="ECO:0000256" key="3">
    <source>
        <dbReference type="SAM" id="MobiDB-lite"/>
    </source>
</evidence>
<dbReference type="InterPro" id="IPR013123">
    <property type="entry name" value="SpoU_subst-bd"/>
</dbReference>
<keyword evidence="1" id="KW-0489">Methyltransferase</keyword>
<keyword evidence="2" id="KW-0808">Transferase</keyword>
<dbReference type="Gene3D" id="3.30.1330.30">
    <property type="match status" value="1"/>
</dbReference>
<gene>
    <name evidence="5" type="ORF">UFOPK1909_00743</name>
</gene>
<feature type="domain" description="RNA 2-O ribose methyltransferase substrate binding" evidence="4">
    <location>
        <begin position="156"/>
        <end position="233"/>
    </location>
</feature>
<evidence type="ECO:0000256" key="1">
    <source>
        <dbReference type="ARBA" id="ARBA00022603"/>
    </source>
</evidence>
<sequence length="405" mass="41798">MAGKPGRPGAAKSKKGGKVGSGGNNKQRLEGRGPTPKAEDRKNHKAFKAKQAAERKAAALGIKIVGKGAGNSGTARKFASELDPKIASSRTGKAAPRPAASRSEGSRVGAARGTAGTRDGARRGEFLAPSARTAGAGGAAKRAGQRVAKASDASEVLSGRNSVLEALRSKVPATALFIATRIEMDERVKEAIKIAASRGIPVSELTRPEIDRMTGFDSVHQGIALQVPPYKYQHPMELLDLILSRGQKPLLVALDGITDPRNLGAIIRSVAAFGGQGVILPQRRSTGVTASAWKTSAGAAARIPVALAANLNATLKDLKKRGCFIVGLDGGGDMSLPEFTLGSEPLVLVVGSEGKGLSRLVTENCDAIVSIPITGDTESLNAGIAASVTLYEVSKRRAAALKGKK</sequence>
<dbReference type="NCBIfam" id="TIGR00186">
    <property type="entry name" value="rRNA_methyl_3"/>
    <property type="match status" value="1"/>
</dbReference>
<dbReference type="InterPro" id="IPR001537">
    <property type="entry name" value="SpoU_MeTrfase"/>
</dbReference>
<dbReference type="PANTHER" id="PTHR46429">
    <property type="entry name" value="23S RRNA (GUANOSINE-2'-O-)-METHYLTRANSFERASE RLMB"/>
    <property type="match status" value="1"/>
</dbReference>